<dbReference type="EMBL" id="KZ613940">
    <property type="protein sequence ID" value="PMD45294.1"/>
    <property type="molecule type" value="Genomic_DNA"/>
</dbReference>
<accession>A0A2J6S3E8</accession>
<keyword evidence="2" id="KW-1185">Reference proteome</keyword>
<dbReference type="STRING" id="1149755.A0A2J6S3E8"/>
<reference evidence="1 2" key="1">
    <citation type="submission" date="2016-04" db="EMBL/GenBank/DDBJ databases">
        <title>A degradative enzymes factory behind the ericoid mycorrhizal symbiosis.</title>
        <authorList>
            <consortium name="DOE Joint Genome Institute"/>
            <person name="Martino E."/>
            <person name="Morin E."/>
            <person name="Grelet G."/>
            <person name="Kuo A."/>
            <person name="Kohler A."/>
            <person name="Daghino S."/>
            <person name="Barry K."/>
            <person name="Choi C."/>
            <person name="Cichocki N."/>
            <person name="Clum A."/>
            <person name="Copeland A."/>
            <person name="Hainaut M."/>
            <person name="Haridas S."/>
            <person name="Labutti K."/>
            <person name="Lindquist E."/>
            <person name="Lipzen A."/>
            <person name="Khouja H.-R."/>
            <person name="Murat C."/>
            <person name="Ohm R."/>
            <person name="Olson A."/>
            <person name="Spatafora J."/>
            <person name="Veneault-Fourrey C."/>
            <person name="Henrissat B."/>
            <person name="Grigoriev I."/>
            <person name="Martin F."/>
            <person name="Perotto S."/>
        </authorList>
    </citation>
    <scope>NUCLEOTIDE SEQUENCE [LARGE SCALE GENOMIC DNA]</scope>
    <source>
        <strain evidence="1 2">F</strain>
    </source>
</reference>
<organism evidence="1 2">
    <name type="scientific">Hyaloscypha variabilis (strain UAMH 11265 / GT02V1 / F)</name>
    <name type="common">Meliniomyces variabilis</name>
    <dbReference type="NCBI Taxonomy" id="1149755"/>
    <lineage>
        <taxon>Eukaryota</taxon>
        <taxon>Fungi</taxon>
        <taxon>Dikarya</taxon>
        <taxon>Ascomycota</taxon>
        <taxon>Pezizomycotina</taxon>
        <taxon>Leotiomycetes</taxon>
        <taxon>Helotiales</taxon>
        <taxon>Hyaloscyphaceae</taxon>
        <taxon>Hyaloscypha</taxon>
        <taxon>Hyaloscypha variabilis</taxon>
    </lineage>
</organism>
<sequence length="72" mass="8114">MSKEMYHGEVPDYNGHDHATYVDPVSGLESKSGVFSEAGELYRNIDTAEEYRYVQRGLKSRHIQFMALGTSG</sequence>
<proteinExistence type="predicted"/>
<dbReference type="OrthoDB" id="5428943at2759"/>
<evidence type="ECO:0000313" key="2">
    <source>
        <dbReference type="Proteomes" id="UP000235786"/>
    </source>
</evidence>
<dbReference type="AlphaFoldDB" id="A0A2J6S3E8"/>
<name>A0A2J6S3E8_HYAVF</name>
<gene>
    <name evidence="1" type="ORF">L207DRAFT_508208</name>
</gene>
<evidence type="ECO:0000313" key="1">
    <source>
        <dbReference type="EMBL" id="PMD45294.1"/>
    </source>
</evidence>
<dbReference type="Proteomes" id="UP000235786">
    <property type="component" value="Unassembled WGS sequence"/>
</dbReference>
<protein>
    <submittedName>
        <fullName evidence="1">Uncharacterized protein</fullName>
    </submittedName>
</protein>